<evidence type="ECO:0000256" key="1">
    <source>
        <dbReference type="ARBA" id="ARBA00004371"/>
    </source>
</evidence>
<feature type="signal peptide" evidence="8">
    <location>
        <begin position="1"/>
        <end position="27"/>
    </location>
</feature>
<evidence type="ECO:0000256" key="3">
    <source>
        <dbReference type="ARBA" id="ARBA00009336"/>
    </source>
</evidence>
<evidence type="ECO:0000259" key="9">
    <source>
        <dbReference type="PROSITE" id="PS51910"/>
    </source>
</evidence>
<evidence type="ECO:0000256" key="7">
    <source>
        <dbReference type="ARBA" id="ARBA00040976"/>
    </source>
</evidence>
<evidence type="ECO:0000313" key="11">
    <source>
        <dbReference type="Proteomes" id="UP000094527"/>
    </source>
</evidence>
<keyword evidence="11" id="KW-1185">Reference proteome</keyword>
<dbReference type="SUPFAM" id="SSF51445">
    <property type="entry name" value="(Trans)glycosidases"/>
    <property type="match status" value="1"/>
</dbReference>
<dbReference type="PANTHER" id="PTHR46066:SF2">
    <property type="entry name" value="CHITINASE DOMAIN-CONTAINING PROTEIN 1"/>
    <property type="match status" value="1"/>
</dbReference>
<keyword evidence="4" id="KW-0964">Secreted</keyword>
<comment type="similarity">
    <text evidence="3">Belongs to the glycosyl hydrolase 18 family.</text>
</comment>
<dbReference type="FunFam" id="3.10.50.10:FF:000002">
    <property type="entry name" value="Chitinase domain-containing protein 1"/>
    <property type="match status" value="1"/>
</dbReference>
<dbReference type="CDD" id="cd02876">
    <property type="entry name" value="GH18_SI-CLP"/>
    <property type="match status" value="1"/>
</dbReference>
<keyword evidence="6" id="KW-0458">Lysosome</keyword>
<dbReference type="Proteomes" id="UP000094527">
    <property type="component" value="Unassembled WGS sequence"/>
</dbReference>
<dbReference type="PROSITE" id="PS51910">
    <property type="entry name" value="GH18_2"/>
    <property type="match status" value="1"/>
</dbReference>
<dbReference type="Gene3D" id="3.10.50.10">
    <property type="match status" value="1"/>
</dbReference>
<dbReference type="Pfam" id="PF00704">
    <property type="entry name" value="Glyco_hydro_18"/>
    <property type="match status" value="1"/>
</dbReference>
<organism evidence="10 11">
    <name type="scientific">Orchesella cincta</name>
    <name type="common">Springtail</name>
    <name type="synonym">Podura cincta</name>
    <dbReference type="NCBI Taxonomy" id="48709"/>
    <lineage>
        <taxon>Eukaryota</taxon>
        <taxon>Metazoa</taxon>
        <taxon>Ecdysozoa</taxon>
        <taxon>Arthropoda</taxon>
        <taxon>Hexapoda</taxon>
        <taxon>Collembola</taxon>
        <taxon>Entomobryomorpha</taxon>
        <taxon>Entomobryoidea</taxon>
        <taxon>Orchesellidae</taxon>
        <taxon>Orchesellinae</taxon>
        <taxon>Orchesella</taxon>
    </lineage>
</organism>
<comment type="caution">
    <text evidence="10">The sequence shown here is derived from an EMBL/GenBank/DDBJ whole genome shotgun (WGS) entry which is preliminary data.</text>
</comment>
<dbReference type="InterPro" id="IPR017853">
    <property type="entry name" value="GH"/>
</dbReference>
<dbReference type="EMBL" id="LJIJ01005937">
    <property type="protein sequence ID" value="ODM87187.1"/>
    <property type="molecule type" value="Genomic_DNA"/>
</dbReference>
<feature type="domain" description="GH18" evidence="9">
    <location>
        <begin position="88"/>
        <end position="399"/>
    </location>
</feature>
<dbReference type="OrthoDB" id="10254444at2759"/>
<dbReference type="InterPro" id="IPR011583">
    <property type="entry name" value="Chitinase_II/V-like_cat"/>
</dbReference>
<dbReference type="GO" id="GO:0005975">
    <property type="term" value="P:carbohydrate metabolic process"/>
    <property type="evidence" value="ECO:0007669"/>
    <property type="project" value="InterPro"/>
</dbReference>
<dbReference type="OMA" id="YYKNEMG"/>
<dbReference type="GO" id="GO:0005576">
    <property type="term" value="C:extracellular region"/>
    <property type="evidence" value="ECO:0007669"/>
    <property type="project" value="UniProtKB-SubCell"/>
</dbReference>
<dbReference type="InterPro" id="IPR029070">
    <property type="entry name" value="Chitinase_insertion_sf"/>
</dbReference>
<dbReference type="AlphaFoldDB" id="A0A1D2M2J3"/>
<evidence type="ECO:0000256" key="5">
    <source>
        <dbReference type="ARBA" id="ARBA00022729"/>
    </source>
</evidence>
<dbReference type="GO" id="GO:0008061">
    <property type="term" value="F:chitin binding"/>
    <property type="evidence" value="ECO:0007669"/>
    <property type="project" value="InterPro"/>
</dbReference>
<name>A0A1D2M2J3_ORCCI</name>
<dbReference type="InterPro" id="IPR001223">
    <property type="entry name" value="Glyco_hydro18_cat"/>
</dbReference>
<dbReference type="STRING" id="48709.A0A1D2M2J3"/>
<dbReference type="Gene3D" id="3.20.20.80">
    <property type="entry name" value="Glycosidases"/>
    <property type="match status" value="1"/>
</dbReference>
<sequence>MWSVHLYNKAAALFFLVVVLIIPLVFGTITPSDKKSKDKDSAQTTFKKGPLTENVFERGLVTINPTPLDIIYESRAFCSKASERTVTLPVLGYVTPWNSHGYDVAKTFANKFTMISPVWLQINRKPTGEYYVTGTKDIDLGWIRDVRKRGKRSGVKIIPRVLFDGWSGEDYYKLFTSKVEIKELTKTVVAILEVYEFDGVTLELWSQLGGQARSALHTLVKAFGVGMKKAGLTFVLVIPPPLTNQGGPGMIELEDIQAVYSYVDYFSIMTYDYSRPDRPGANSPIKWIQKCIEALSVDELDREKFLIGLNFYGYQYTSTGGQPIIGHEYLTALGKAKKLEWSEDAEEHFFEVKDKGGRRTIFYPTLMSIHRRIKLAEKLGCGLAIWELGQGLDYFYDLL</sequence>
<reference evidence="10 11" key="1">
    <citation type="journal article" date="2016" name="Genome Biol. Evol.">
        <title>Gene Family Evolution Reflects Adaptation to Soil Environmental Stressors in the Genome of the Collembolan Orchesella cincta.</title>
        <authorList>
            <person name="Faddeeva-Vakhrusheva A."/>
            <person name="Derks M.F."/>
            <person name="Anvar S.Y."/>
            <person name="Agamennone V."/>
            <person name="Suring W."/>
            <person name="Smit S."/>
            <person name="van Straalen N.M."/>
            <person name="Roelofs D."/>
        </authorList>
    </citation>
    <scope>NUCLEOTIDE SEQUENCE [LARGE SCALE GENOMIC DNA]</scope>
    <source>
        <tissue evidence="10">Mixed pool</tissue>
    </source>
</reference>
<evidence type="ECO:0000256" key="2">
    <source>
        <dbReference type="ARBA" id="ARBA00004613"/>
    </source>
</evidence>
<dbReference type="GO" id="GO:0005764">
    <property type="term" value="C:lysosome"/>
    <property type="evidence" value="ECO:0007669"/>
    <property type="project" value="UniProtKB-SubCell"/>
</dbReference>
<feature type="chain" id="PRO_5008903420" description="Chitinase domain-containing protein 1" evidence="8">
    <location>
        <begin position="28"/>
        <end position="399"/>
    </location>
</feature>
<dbReference type="GO" id="GO:0070492">
    <property type="term" value="F:oligosaccharide binding"/>
    <property type="evidence" value="ECO:0007669"/>
    <property type="project" value="TreeGrafter"/>
</dbReference>
<keyword evidence="5 8" id="KW-0732">Signal</keyword>
<dbReference type="FunFam" id="3.20.20.80:FF:000028">
    <property type="entry name" value="Chitinase domain-containing protein 1"/>
    <property type="match status" value="1"/>
</dbReference>
<evidence type="ECO:0000256" key="6">
    <source>
        <dbReference type="ARBA" id="ARBA00023228"/>
    </source>
</evidence>
<proteinExistence type="inferred from homology"/>
<protein>
    <recommendedName>
        <fullName evidence="7">Chitinase domain-containing protein 1</fullName>
    </recommendedName>
</protein>
<dbReference type="PANTHER" id="PTHR46066">
    <property type="entry name" value="CHITINASE DOMAIN-CONTAINING PROTEIN 1 FAMILY MEMBER"/>
    <property type="match status" value="1"/>
</dbReference>
<comment type="subcellular location">
    <subcellularLocation>
        <location evidence="1">Lysosome</location>
    </subcellularLocation>
    <subcellularLocation>
        <location evidence="2">Secreted</location>
    </subcellularLocation>
</comment>
<dbReference type="SMART" id="SM00636">
    <property type="entry name" value="Glyco_18"/>
    <property type="match status" value="1"/>
</dbReference>
<accession>A0A1D2M2J3</accession>
<evidence type="ECO:0000256" key="8">
    <source>
        <dbReference type="SAM" id="SignalP"/>
    </source>
</evidence>
<evidence type="ECO:0000256" key="4">
    <source>
        <dbReference type="ARBA" id="ARBA00022525"/>
    </source>
</evidence>
<gene>
    <name evidence="10" type="ORF">Ocin01_19495</name>
</gene>
<evidence type="ECO:0000313" key="10">
    <source>
        <dbReference type="EMBL" id="ODM87187.1"/>
    </source>
</evidence>
<dbReference type="GO" id="GO:0012505">
    <property type="term" value="C:endomembrane system"/>
    <property type="evidence" value="ECO:0007669"/>
    <property type="project" value="TreeGrafter"/>
</dbReference>